<evidence type="ECO:0000259" key="2">
    <source>
        <dbReference type="Pfam" id="PF13768"/>
    </source>
</evidence>
<reference evidence="3" key="2">
    <citation type="submission" date="2025-09" db="UniProtKB">
        <authorList>
            <consortium name="Ensembl"/>
        </authorList>
    </citation>
    <scope>IDENTIFICATION</scope>
</reference>
<feature type="transmembrane region" description="Helical" evidence="1">
    <location>
        <begin position="123"/>
        <end position="147"/>
    </location>
</feature>
<evidence type="ECO:0000313" key="4">
    <source>
        <dbReference type="Proteomes" id="UP000694413"/>
    </source>
</evidence>
<keyword evidence="4" id="KW-1185">Reference proteome</keyword>
<dbReference type="Ensembl" id="ENSZALT00000004528.1">
    <property type="protein sequence ID" value="ENSZALP00000002738.1"/>
    <property type="gene ID" value="ENSZALG00000002877.1"/>
</dbReference>
<dbReference type="PANTHER" id="PTHR46478">
    <property type="entry name" value="VON WILLEBRAND FACTOR A DOMAIN-CONTAINING PROTEIN 3A"/>
    <property type="match status" value="1"/>
</dbReference>
<dbReference type="CDD" id="cd00198">
    <property type="entry name" value="vWFA"/>
    <property type="match status" value="1"/>
</dbReference>
<proteinExistence type="predicted"/>
<dbReference type="InterPro" id="IPR036465">
    <property type="entry name" value="vWFA_dom_sf"/>
</dbReference>
<sequence>MKKTQSQKVQTTEEWIKSYSLESLQLTLEYLVNEGNGEVMEFTEETVADFESRLSDDFSKVFGVIKGTKVGLLVDVSHLSYGPRLLDFQKNLLRKSLQKHDNAKYLNNTHDLLFLSQFFFPYLLQYGLFFPHLITAIVNIFFFFFLISPDQSFEILCDYAQQCTLGRKVQIHTVTYDCSSPASLVSNCVNTELPEIHFFPYSVGMLSLINLWGTPSSFFPKPPKHKAPLVIQTPGILAKTSADWLKTYGLKAKKLDLYQVLAPNAFSPVEDFVPILKKTVSSTLHEKVMMQFEWYDGTVKNIHVDLPVLYNYQKVLAKMVKIYEKRIDWLSVASRRIWGSVCERRVVVLVDISVTNCTYISHIQHCLRLLLEEQMSNKDCFNIIAFGSDIVPWQQELCPSQPENLEKAWRWVLSLECKGSRNFMSALRRAVEVDFKDKDKHKSQGLYLLTTGIPDQETVISAYVAEACGGSDLQLHVCLFSVPGGTEIIPARYATPRETASALKEIVQAASGRFHWFGEAGIFESDDITSIISEMEKAKNYSQKYSIKKLNLELPRLMFGPSCTHQKTTVESLHKKVSAKYCSIFPSAEINGVVKHVQFQPRELEAYREQLEKVLQRYLQRVQWLLSGSRRWFGTIVEANVCVLIDTSGSMGPYLPPVTKELTSLIWEQLRKNEVRFNLLRFAENTESWKEHLVEATDESCHDAVQWAATCHAHGSSCILAALQKALSFQGVEGLYLLTDGKPDTSCSLILKEIERLIKKQDIKIHTICFNCADRYMVLCKNKTKISLNDCFIYCQKSVLWGRLFWHRFCPMNPVFPYFEGDDLKNLTQEVAKARSFLKQAKSWR</sequence>
<dbReference type="InterPro" id="IPR002035">
    <property type="entry name" value="VWF_A"/>
</dbReference>
<evidence type="ECO:0000256" key="1">
    <source>
        <dbReference type="SAM" id="Phobius"/>
    </source>
</evidence>
<feature type="domain" description="VWFA" evidence="2">
    <location>
        <begin position="345"/>
        <end position="466"/>
    </location>
</feature>
<keyword evidence="1" id="KW-0812">Transmembrane</keyword>
<dbReference type="PANTHER" id="PTHR46478:SF1">
    <property type="entry name" value="VON WILLEBRAND FACTOR A DOMAIN-CONTAINING PROTEIN 3A"/>
    <property type="match status" value="1"/>
</dbReference>
<name>A0A8D2M622_ZONAL</name>
<dbReference type="Gene3D" id="3.40.50.410">
    <property type="entry name" value="von Willebrand factor, type A domain"/>
    <property type="match status" value="2"/>
</dbReference>
<dbReference type="SUPFAM" id="SSF53300">
    <property type="entry name" value="vWA-like"/>
    <property type="match status" value="2"/>
</dbReference>
<keyword evidence="1" id="KW-0472">Membrane</keyword>
<organism evidence="3 4">
    <name type="scientific">Zonotrichia albicollis</name>
    <name type="common">White-throated sparrow</name>
    <name type="synonym">Fringilla albicollis</name>
    <dbReference type="NCBI Taxonomy" id="44394"/>
    <lineage>
        <taxon>Eukaryota</taxon>
        <taxon>Metazoa</taxon>
        <taxon>Chordata</taxon>
        <taxon>Craniata</taxon>
        <taxon>Vertebrata</taxon>
        <taxon>Euteleostomi</taxon>
        <taxon>Archelosauria</taxon>
        <taxon>Archosauria</taxon>
        <taxon>Dinosauria</taxon>
        <taxon>Saurischia</taxon>
        <taxon>Theropoda</taxon>
        <taxon>Coelurosauria</taxon>
        <taxon>Aves</taxon>
        <taxon>Neognathae</taxon>
        <taxon>Neoaves</taxon>
        <taxon>Telluraves</taxon>
        <taxon>Australaves</taxon>
        <taxon>Passeriformes</taxon>
        <taxon>Passerellidae</taxon>
        <taxon>Zonotrichia</taxon>
    </lineage>
</organism>
<accession>A0A8D2M622</accession>
<dbReference type="Pfam" id="PF13768">
    <property type="entry name" value="VWA_3"/>
    <property type="match status" value="2"/>
</dbReference>
<dbReference type="Proteomes" id="UP000694413">
    <property type="component" value="Unassembled WGS sequence"/>
</dbReference>
<protein>
    <recommendedName>
        <fullName evidence="2">VWFA domain-containing protein</fullName>
    </recommendedName>
</protein>
<feature type="domain" description="VWFA" evidence="2">
    <location>
        <begin position="640"/>
        <end position="772"/>
    </location>
</feature>
<reference evidence="3" key="1">
    <citation type="submission" date="2025-08" db="UniProtKB">
        <authorList>
            <consortium name="Ensembl"/>
        </authorList>
    </citation>
    <scope>IDENTIFICATION</scope>
</reference>
<evidence type="ECO:0000313" key="3">
    <source>
        <dbReference type="Ensembl" id="ENSZALP00000002738.1"/>
    </source>
</evidence>
<dbReference type="AlphaFoldDB" id="A0A8D2M622"/>
<keyword evidence="1" id="KW-1133">Transmembrane helix</keyword>